<dbReference type="Proteomes" id="UP000237749">
    <property type="component" value="Unassembled WGS sequence"/>
</dbReference>
<gene>
    <name evidence="1" type="ORF">BXY41_102147</name>
</gene>
<sequence>MGLSGILLKKKEKFDFDKLIYDIRCAANEASIICLDGMEYEKNNNGTYEYVTFVLKDTEVETDNQFIMYVYNDVHNMVDGMFNFIDEKNNYQQCINIEDFRSCKMLLNFIYEYMKLNLDDIFYDELKWHYTFTDIEKIAKSENFDSEWCYKNPRE</sequence>
<keyword evidence="2" id="KW-1185">Reference proteome</keyword>
<evidence type="ECO:0000313" key="2">
    <source>
        <dbReference type="Proteomes" id="UP000237749"/>
    </source>
</evidence>
<protein>
    <submittedName>
        <fullName evidence="1">Uncharacterized protein</fullName>
    </submittedName>
</protein>
<dbReference type="EMBL" id="PTJA01000002">
    <property type="protein sequence ID" value="PPK82459.1"/>
    <property type="molecule type" value="Genomic_DNA"/>
</dbReference>
<dbReference type="AlphaFoldDB" id="A0A2S6HWS5"/>
<accession>A0A2S6HWS5</accession>
<evidence type="ECO:0000313" key="1">
    <source>
        <dbReference type="EMBL" id="PPK82459.1"/>
    </source>
</evidence>
<name>A0A2S6HWS5_9FIRM</name>
<proteinExistence type="predicted"/>
<comment type="caution">
    <text evidence="1">The sequence shown here is derived from an EMBL/GenBank/DDBJ whole genome shotgun (WGS) entry which is preliminary data.</text>
</comment>
<reference evidence="1 2" key="1">
    <citation type="submission" date="2018-02" db="EMBL/GenBank/DDBJ databases">
        <title>Genomic Encyclopedia of Archaeal and Bacterial Type Strains, Phase II (KMG-II): from individual species to whole genera.</title>
        <authorList>
            <person name="Goeker M."/>
        </authorList>
    </citation>
    <scope>NUCLEOTIDE SEQUENCE [LARGE SCALE GENOMIC DNA]</scope>
    <source>
        <strain evidence="1 2">DSM 3808</strain>
    </source>
</reference>
<dbReference type="RefSeq" id="WP_104434934.1">
    <property type="nucleotide sequence ID" value="NZ_PTJA01000002.1"/>
</dbReference>
<organism evidence="1 2">
    <name type="scientific">Lacrimispora xylanisolvens</name>
    <dbReference type="NCBI Taxonomy" id="384636"/>
    <lineage>
        <taxon>Bacteria</taxon>
        <taxon>Bacillati</taxon>
        <taxon>Bacillota</taxon>
        <taxon>Clostridia</taxon>
        <taxon>Lachnospirales</taxon>
        <taxon>Lachnospiraceae</taxon>
        <taxon>Lacrimispora</taxon>
    </lineage>
</organism>